<reference evidence="2" key="2">
    <citation type="journal article" date="2021" name="Front. Microbiol.">
        <title>Aerobic Denitrification and Heterotrophic Sulfur Oxidation in the Genus Halomonas Revealed by Six Novel Species Characterizations and Genome-Based Analysis.</title>
        <authorList>
            <person name="Wang L."/>
            <person name="Shao Z."/>
        </authorList>
    </citation>
    <scope>NUCLEOTIDE SEQUENCE</scope>
    <source>
        <strain evidence="2">MCCC 1A05776</strain>
    </source>
</reference>
<dbReference type="InterPro" id="IPR025391">
    <property type="entry name" value="DUF4123"/>
</dbReference>
<dbReference type="Proteomes" id="UP001320178">
    <property type="component" value="Unassembled WGS sequence"/>
</dbReference>
<dbReference type="EMBL" id="JABFTS010000004">
    <property type="protein sequence ID" value="MCE8052206.1"/>
    <property type="molecule type" value="Genomic_DNA"/>
</dbReference>
<accession>A0AAW4YUL2</accession>
<reference evidence="2" key="1">
    <citation type="submission" date="2020-05" db="EMBL/GenBank/DDBJ databases">
        <authorList>
            <person name="Wang L."/>
            <person name="Shao Z."/>
        </authorList>
    </citation>
    <scope>NUCLEOTIDE SEQUENCE</scope>
    <source>
        <strain evidence="2">MCCC 1A05776</strain>
    </source>
</reference>
<gene>
    <name evidence="2" type="ORF">HOP61_12925</name>
</gene>
<evidence type="ECO:0000259" key="1">
    <source>
        <dbReference type="Pfam" id="PF13503"/>
    </source>
</evidence>
<sequence>MTDMVSWPFSQGLTGGPWRWPVEQHVYLLLDGVRIQELPRRLYEWSEGQLEADLLYAGTPWATVSNVSPWLVRLSGPDDPVLQRFLAEGLEPEWGYLIIGQASLLEVADHLRRLVQVVHPGGVPMLLRLADPAVMSALLTAESSPAHVPWGAIDQLVVPNAVTEEWGYGSPAQVQAEPIALDSEGYRLSEVQLARLQACDLRRDTRQLLSFVERHCNDWLPDAPKPQRYACLERVIGEARDMGFNTPREWALLCTLMARLGTLTWHGHTDTPLYHEISDKRLGGIERLEAALSAATTSQSYVTT</sequence>
<proteinExistence type="predicted"/>
<comment type="caution">
    <text evidence="2">The sequence shown here is derived from an EMBL/GenBank/DDBJ whole genome shotgun (WGS) entry which is preliminary data.</text>
</comment>
<dbReference type="AlphaFoldDB" id="A0AAW4YUL2"/>
<feature type="domain" description="DUF4123" evidence="1">
    <location>
        <begin position="26"/>
        <end position="141"/>
    </location>
</feature>
<evidence type="ECO:0000313" key="2">
    <source>
        <dbReference type="EMBL" id="MCE8052206.1"/>
    </source>
</evidence>
<protein>
    <submittedName>
        <fullName evidence="2">DUF4123 domain-containing protein</fullName>
    </submittedName>
</protein>
<evidence type="ECO:0000313" key="3">
    <source>
        <dbReference type="Proteomes" id="UP001320178"/>
    </source>
</evidence>
<organism evidence="2 3">
    <name type="scientific">Billgrantia desiderata</name>
    <dbReference type="NCBI Taxonomy" id="52021"/>
    <lineage>
        <taxon>Bacteria</taxon>
        <taxon>Pseudomonadati</taxon>
        <taxon>Pseudomonadota</taxon>
        <taxon>Gammaproteobacteria</taxon>
        <taxon>Oceanospirillales</taxon>
        <taxon>Halomonadaceae</taxon>
        <taxon>Billgrantia</taxon>
    </lineage>
</organism>
<dbReference type="Pfam" id="PF13503">
    <property type="entry name" value="DUF4123"/>
    <property type="match status" value="1"/>
</dbReference>
<name>A0AAW4YUL2_9GAMM</name>